<dbReference type="InterPro" id="IPR048020">
    <property type="entry name" value="Transpos_IS3"/>
</dbReference>
<dbReference type="InterPro" id="IPR050900">
    <property type="entry name" value="Transposase_IS3/IS150/IS904"/>
</dbReference>
<gene>
    <name evidence="3" type="ORF">GCM10010964_12920</name>
</gene>
<accession>A0A8J3EBI2</accession>
<dbReference type="GO" id="GO:0003676">
    <property type="term" value="F:nucleic acid binding"/>
    <property type="evidence" value="ECO:0007669"/>
    <property type="project" value="InterPro"/>
</dbReference>
<sequence>MPICRVLPIAPSTYHAHAARRADPAQGPARPQRDAMRRAEVRRVHAGNFGVYGVRKVWRRLGREGMPAARCAVARLMRALGLRGAVRGKEARTTVPNKAAPCPADRANRQFLAPPPNLLWVSDFTYVATWQGFAHVAFVVDTFARRIAGWRVSRTAHAGLVLDAREQALHDRRPVHGTGLVHHGDRGVQYVSIRYTDRLAEAGIEPSGGSVGDSYDNALAESVIGLFKTELIRRRGPWRSIEGAEFATLEWVDWFNNRRLPEPIGSIPPAKAEARYYAAQEAIPLQHDSHQTASGKPGAVQGSRPGRRRLIRPAPQGAGHRRTAWPRLMASRSRPFAPLEAVLPTLDTAPGIGPSQASPDFAPAVRQAATLLALDTALADAACDAGHNRRLCRGGCGMRRSAIALSSRNAGRRWPKTPHRRAMRRPPAHAVPVAPACRERSMPHTWRLGSAP</sequence>
<evidence type="ECO:0000259" key="2">
    <source>
        <dbReference type="PROSITE" id="PS50994"/>
    </source>
</evidence>
<dbReference type="PANTHER" id="PTHR46889:SF4">
    <property type="entry name" value="TRANSPOSASE INSO FOR INSERTION SEQUENCE ELEMENT IS911B-RELATED"/>
    <property type="match status" value="1"/>
</dbReference>
<dbReference type="GO" id="GO:0015074">
    <property type="term" value="P:DNA integration"/>
    <property type="evidence" value="ECO:0007669"/>
    <property type="project" value="InterPro"/>
</dbReference>
<keyword evidence="4" id="KW-1185">Reference proteome</keyword>
<dbReference type="PANTHER" id="PTHR46889">
    <property type="entry name" value="TRANSPOSASE INSF FOR INSERTION SEQUENCE IS3B-RELATED"/>
    <property type="match status" value="1"/>
</dbReference>
<dbReference type="InterPro" id="IPR025948">
    <property type="entry name" value="HTH-like_dom"/>
</dbReference>
<dbReference type="Pfam" id="PF13276">
    <property type="entry name" value="HTH_21"/>
    <property type="match status" value="1"/>
</dbReference>
<dbReference type="NCBIfam" id="NF033516">
    <property type="entry name" value="transpos_IS3"/>
    <property type="match status" value="1"/>
</dbReference>
<dbReference type="Pfam" id="PF00665">
    <property type="entry name" value="rve"/>
    <property type="match status" value="1"/>
</dbReference>
<dbReference type="AlphaFoldDB" id="A0A8J3EBI2"/>
<dbReference type="Proteomes" id="UP000597507">
    <property type="component" value="Unassembled WGS sequence"/>
</dbReference>
<dbReference type="InterPro" id="IPR001584">
    <property type="entry name" value="Integrase_cat-core"/>
</dbReference>
<dbReference type="Gene3D" id="3.30.420.10">
    <property type="entry name" value="Ribonuclease H-like superfamily/Ribonuclease H"/>
    <property type="match status" value="1"/>
</dbReference>
<protein>
    <recommendedName>
        <fullName evidence="2">Integrase catalytic domain-containing protein</fullName>
    </recommendedName>
</protein>
<proteinExistence type="predicted"/>
<dbReference type="EMBL" id="BMKS01000003">
    <property type="protein sequence ID" value="GGG26398.1"/>
    <property type="molecule type" value="Genomic_DNA"/>
</dbReference>
<dbReference type="InterPro" id="IPR036397">
    <property type="entry name" value="RNaseH_sf"/>
</dbReference>
<feature type="region of interest" description="Disordered" evidence="1">
    <location>
        <begin position="287"/>
        <end position="321"/>
    </location>
</feature>
<name>A0A8J3EBI2_9PROT</name>
<feature type="region of interest" description="Disordered" evidence="1">
    <location>
        <begin position="15"/>
        <end position="37"/>
    </location>
</feature>
<feature type="compositionally biased region" description="Basic residues" evidence="1">
    <location>
        <begin position="410"/>
        <end position="427"/>
    </location>
</feature>
<organism evidence="3 4">
    <name type="scientific">Caldovatus sediminis</name>
    <dbReference type="NCBI Taxonomy" id="2041189"/>
    <lineage>
        <taxon>Bacteria</taxon>
        <taxon>Pseudomonadati</taxon>
        <taxon>Pseudomonadota</taxon>
        <taxon>Alphaproteobacteria</taxon>
        <taxon>Acetobacterales</taxon>
        <taxon>Roseomonadaceae</taxon>
        <taxon>Caldovatus</taxon>
    </lineage>
</organism>
<feature type="region of interest" description="Disordered" evidence="1">
    <location>
        <begin position="407"/>
        <end position="434"/>
    </location>
</feature>
<reference evidence="3 4" key="1">
    <citation type="journal article" date="2014" name="Int. J. Syst. Evol. Microbiol.">
        <title>Complete genome sequence of Corynebacterium casei LMG S-19264T (=DSM 44701T), isolated from a smear-ripened cheese.</title>
        <authorList>
            <consortium name="US DOE Joint Genome Institute (JGI-PGF)"/>
            <person name="Walter F."/>
            <person name="Albersmeier A."/>
            <person name="Kalinowski J."/>
            <person name="Ruckert C."/>
        </authorList>
    </citation>
    <scope>NUCLEOTIDE SEQUENCE [LARGE SCALE GENOMIC DNA]</scope>
    <source>
        <strain evidence="3 4">CGMCC 1.16330</strain>
    </source>
</reference>
<evidence type="ECO:0000313" key="3">
    <source>
        <dbReference type="EMBL" id="GGG26398.1"/>
    </source>
</evidence>
<dbReference type="InterPro" id="IPR012337">
    <property type="entry name" value="RNaseH-like_sf"/>
</dbReference>
<feature type="domain" description="Integrase catalytic" evidence="2">
    <location>
        <begin position="112"/>
        <end position="276"/>
    </location>
</feature>
<evidence type="ECO:0000313" key="4">
    <source>
        <dbReference type="Proteomes" id="UP000597507"/>
    </source>
</evidence>
<dbReference type="PROSITE" id="PS50994">
    <property type="entry name" value="INTEGRASE"/>
    <property type="match status" value="1"/>
</dbReference>
<comment type="caution">
    <text evidence="3">The sequence shown here is derived from an EMBL/GenBank/DDBJ whole genome shotgun (WGS) entry which is preliminary data.</text>
</comment>
<evidence type="ECO:0000256" key="1">
    <source>
        <dbReference type="SAM" id="MobiDB-lite"/>
    </source>
</evidence>
<dbReference type="SUPFAM" id="SSF53098">
    <property type="entry name" value="Ribonuclease H-like"/>
    <property type="match status" value="1"/>
</dbReference>